<sequence length="402" mass="47013">MIKRLEYSYPISKDLAVDHSSLSIIPPPPPPPCKSISKEFSYIPQHLVTEILLRICAKSLLRFKSVCKSWYSLINDPDFIHRHFDCRTTATGRFNILSVTSYCYSKSKSKWWKSKCEDLGVRVSSCNGLICLFGIKFLYICNPTTQEILDLSRIRSRGGSCGGFGFDATTNQYKVVQLCTFRNRNALRGTIYTLGTSMKRPIINKDIPPFSYFRCKNSTFIHGSICWFVNDLGCRKSILCFDVGNERFRLIQVPKIYLRMEENDEYRHYSLVELEGKICFAEHNRAKEMLDIWMLKDYNVEEEEEEDMWIKIYRIPANNINDLPRSLMITPLWIRKKKNFFKLVSFDIESKQCELVFKPEDSCGTVVYKQGSLICLHDMMHGCPEYIRLELPDGWMERWKLN</sequence>
<dbReference type="Proteomes" id="UP000195402">
    <property type="component" value="Unassembled WGS sequence"/>
</dbReference>
<evidence type="ECO:0000313" key="3">
    <source>
        <dbReference type="Proteomes" id="UP000195402"/>
    </source>
</evidence>
<dbReference type="Pfam" id="PF00646">
    <property type="entry name" value="F-box"/>
    <property type="match status" value="1"/>
</dbReference>
<organism evidence="2 3">
    <name type="scientific">Macleaya cordata</name>
    <name type="common">Five-seeded plume-poppy</name>
    <name type="synonym">Bocconia cordata</name>
    <dbReference type="NCBI Taxonomy" id="56857"/>
    <lineage>
        <taxon>Eukaryota</taxon>
        <taxon>Viridiplantae</taxon>
        <taxon>Streptophyta</taxon>
        <taxon>Embryophyta</taxon>
        <taxon>Tracheophyta</taxon>
        <taxon>Spermatophyta</taxon>
        <taxon>Magnoliopsida</taxon>
        <taxon>Ranunculales</taxon>
        <taxon>Papaveraceae</taxon>
        <taxon>Papaveroideae</taxon>
        <taxon>Macleaya</taxon>
    </lineage>
</organism>
<dbReference type="NCBIfam" id="TIGR01640">
    <property type="entry name" value="F_box_assoc_1"/>
    <property type="match status" value="1"/>
</dbReference>
<protein>
    <submittedName>
        <fullName evidence="2">F-box domain</fullName>
    </submittedName>
</protein>
<proteinExistence type="predicted"/>
<dbReference type="PANTHER" id="PTHR31111:SF136">
    <property type="entry name" value="F-BOX ASSOCIATED DOMAIN-CONTAINING PROTEIN"/>
    <property type="match status" value="1"/>
</dbReference>
<dbReference type="PROSITE" id="PS50181">
    <property type="entry name" value="FBOX"/>
    <property type="match status" value="1"/>
</dbReference>
<comment type="caution">
    <text evidence="2">The sequence shown here is derived from an EMBL/GenBank/DDBJ whole genome shotgun (WGS) entry which is preliminary data.</text>
</comment>
<dbReference type="InterPro" id="IPR036047">
    <property type="entry name" value="F-box-like_dom_sf"/>
</dbReference>
<dbReference type="SMART" id="SM00256">
    <property type="entry name" value="FBOX"/>
    <property type="match status" value="1"/>
</dbReference>
<dbReference type="OMA" id="RIPANNI"/>
<dbReference type="STRING" id="56857.A0A200QKZ8"/>
<keyword evidence="3" id="KW-1185">Reference proteome</keyword>
<dbReference type="Pfam" id="PF08268">
    <property type="entry name" value="FBA_3"/>
    <property type="match status" value="1"/>
</dbReference>
<feature type="domain" description="F-box" evidence="1">
    <location>
        <begin position="37"/>
        <end position="84"/>
    </location>
</feature>
<dbReference type="AlphaFoldDB" id="A0A200QKZ8"/>
<evidence type="ECO:0000259" key="1">
    <source>
        <dbReference type="PROSITE" id="PS50181"/>
    </source>
</evidence>
<gene>
    <name evidence="2" type="ORF">BVC80_1741g171</name>
</gene>
<reference evidence="2 3" key="1">
    <citation type="journal article" date="2017" name="Mol. Plant">
        <title>The Genome of Medicinal Plant Macleaya cordata Provides New Insights into Benzylisoquinoline Alkaloids Metabolism.</title>
        <authorList>
            <person name="Liu X."/>
            <person name="Liu Y."/>
            <person name="Huang P."/>
            <person name="Ma Y."/>
            <person name="Qing Z."/>
            <person name="Tang Q."/>
            <person name="Cao H."/>
            <person name="Cheng P."/>
            <person name="Zheng Y."/>
            <person name="Yuan Z."/>
            <person name="Zhou Y."/>
            <person name="Liu J."/>
            <person name="Tang Z."/>
            <person name="Zhuo Y."/>
            <person name="Zhang Y."/>
            <person name="Yu L."/>
            <person name="Huang J."/>
            <person name="Yang P."/>
            <person name="Peng Q."/>
            <person name="Zhang J."/>
            <person name="Jiang W."/>
            <person name="Zhang Z."/>
            <person name="Lin K."/>
            <person name="Ro D.K."/>
            <person name="Chen X."/>
            <person name="Xiong X."/>
            <person name="Shang Y."/>
            <person name="Huang S."/>
            <person name="Zeng J."/>
        </authorList>
    </citation>
    <scope>NUCLEOTIDE SEQUENCE [LARGE SCALE GENOMIC DNA]</scope>
    <source>
        <strain evidence="3">cv. BLH2017</strain>
        <tissue evidence="2">Root</tissue>
    </source>
</reference>
<dbReference type="InterPro" id="IPR013187">
    <property type="entry name" value="F-box-assoc_dom_typ3"/>
</dbReference>
<accession>A0A200QKZ8</accession>
<dbReference type="OrthoDB" id="5319261at2759"/>
<dbReference type="InterPro" id="IPR017451">
    <property type="entry name" value="F-box-assoc_interact_dom"/>
</dbReference>
<dbReference type="SUPFAM" id="SSF81383">
    <property type="entry name" value="F-box domain"/>
    <property type="match status" value="1"/>
</dbReference>
<dbReference type="Gene3D" id="1.20.1280.50">
    <property type="match status" value="1"/>
</dbReference>
<name>A0A200QKZ8_MACCD</name>
<dbReference type="PANTHER" id="PTHR31111">
    <property type="entry name" value="BNAA05G37150D PROTEIN-RELATED"/>
    <property type="match status" value="1"/>
</dbReference>
<dbReference type="InParanoid" id="A0A200QKZ8"/>
<dbReference type="EMBL" id="MVGT01001732">
    <property type="protein sequence ID" value="OVA11166.1"/>
    <property type="molecule type" value="Genomic_DNA"/>
</dbReference>
<dbReference type="InterPro" id="IPR001810">
    <property type="entry name" value="F-box_dom"/>
</dbReference>
<evidence type="ECO:0000313" key="2">
    <source>
        <dbReference type="EMBL" id="OVA11166.1"/>
    </source>
</evidence>
<dbReference type="CDD" id="cd22157">
    <property type="entry name" value="F-box_AtFBW1-like"/>
    <property type="match status" value="1"/>
</dbReference>